<name>V4A9H3_LOTGI</name>
<organism evidence="1 2">
    <name type="scientific">Lottia gigantea</name>
    <name type="common">Giant owl limpet</name>
    <dbReference type="NCBI Taxonomy" id="225164"/>
    <lineage>
        <taxon>Eukaryota</taxon>
        <taxon>Metazoa</taxon>
        <taxon>Spiralia</taxon>
        <taxon>Lophotrochozoa</taxon>
        <taxon>Mollusca</taxon>
        <taxon>Gastropoda</taxon>
        <taxon>Patellogastropoda</taxon>
        <taxon>Lottioidea</taxon>
        <taxon>Lottiidae</taxon>
        <taxon>Lottia</taxon>
    </lineage>
</organism>
<reference evidence="1 2" key="1">
    <citation type="journal article" date="2013" name="Nature">
        <title>Insights into bilaterian evolution from three spiralian genomes.</title>
        <authorList>
            <person name="Simakov O."/>
            <person name="Marletaz F."/>
            <person name="Cho S.J."/>
            <person name="Edsinger-Gonzales E."/>
            <person name="Havlak P."/>
            <person name="Hellsten U."/>
            <person name="Kuo D.H."/>
            <person name="Larsson T."/>
            <person name="Lv J."/>
            <person name="Arendt D."/>
            <person name="Savage R."/>
            <person name="Osoegawa K."/>
            <person name="de Jong P."/>
            <person name="Grimwood J."/>
            <person name="Chapman J.A."/>
            <person name="Shapiro H."/>
            <person name="Aerts A."/>
            <person name="Otillar R.P."/>
            <person name="Terry A.Y."/>
            <person name="Boore J.L."/>
            <person name="Grigoriev I.V."/>
            <person name="Lindberg D.R."/>
            <person name="Seaver E.C."/>
            <person name="Weisblat D.A."/>
            <person name="Putnam N.H."/>
            <person name="Rokhsar D.S."/>
        </authorList>
    </citation>
    <scope>NUCLEOTIDE SEQUENCE [LARGE SCALE GENOMIC DNA]</scope>
</reference>
<evidence type="ECO:0000313" key="1">
    <source>
        <dbReference type="EMBL" id="ESP00644.1"/>
    </source>
</evidence>
<dbReference type="KEGG" id="lgi:LOTGIDRAFT_157925"/>
<protein>
    <recommendedName>
        <fullName evidence="3">Dynactin subunit 3</fullName>
    </recommendedName>
</protein>
<dbReference type="GO" id="GO:0061640">
    <property type="term" value="P:cytoskeleton-dependent cytokinesis"/>
    <property type="evidence" value="ECO:0007669"/>
    <property type="project" value="InterPro"/>
</dbReference>
<dbReference type="GO" id="GO:0005869">
    <property type="term" value="C:dynactin complex"/>
    <property type="evidence" value="ECO:0007669"/>
    <property type="project" value="InterPro"/>
</dbReference>
<dbReference type="OMA" id="IQQQEQC"/>
<dbReference type="OrthoDB" id="16729at2759"/>
<gene>
    <name evidence="1" type="ORF">LOTGIDRAFT_157925</name>
</gene>
<dbReference type="CTD" id="20237555"/>
<accession>V4A9H3</accession>
<dbReference type="HOGENOM" id="CLU_121487_1_0_1"/>
<dbReference type="Pfam" id="PF07426">
    <property type="entry name" value="Dynactin_p22"/>
    <property type="match status" value="1"/>
</dbReference>
<dbReference type="RefSeq" id="XP_009048763.1">
    <property type="nucleotide sequence ID" value="XM_009050515.1"/>
</dbReference>
<keyword evidence="2" id="KW-1185">Reference proteome</keyword>
<dbReference type="Proteomes" id="UP000030746">
    <property type="component" value="Unassembled WGS sequence"/>
</dbReference>
<dbReference type="AlphaFoldDB" id="V4A9H3"/>
<dbReference type="EMBL" id="KB200701">
    <property type="protein sequence ID" value="ESP00644.1"/>
    <property type="molecule type" value="Genomic_DNA"/>
</dbReference>
<sequence>MADSEQLDTLEKTIEGLEQIVFGCVEKDAHYPKVSETKVQCIDSLLEINNKISTSVTGKKRIPKAFTKLNELKLSLDPAYTDEMTLSESAKIDTVLAEEEFLREQANRLDTMQQLEEMISSEHIKAVPKFSGKLHELSQVQIKQQDQTALITEEVQQALDSYNTIITLLSKQFAKWDEIVTNAEIAAQKK</sequence>
<evidence type="ECO:0008006" key="3">
    <source>
        <dbReference type="Google" id="ProtNLM"/>
    </source>
</evidence>
<dbReference type="PANTHER" id="PTHR28360:SF1">
    <property type="entry name" value="DYNACTIN SUBUNIT 3"/>
    <property type="match status" value="1"/>
</dbReference>
<dbReference type="InterPro" id="IPR009991">
    <property type="entry name" value="DCTN3"/>
</dbReference>
<proteinExistence type="predicted"/>
<dbReference type="STRING" id="225164.V4A9H3"/>
<dbReference type="PANTHER" id="PTHR28360">
    <property type="entry name" value="DYNACTIN SUBUNIT 3"/>
    <property type="match status" value="1"/>
</dbReference>
<evidence type="ECO:0000313" key="2">
    <source>
        <dbReference type="Proteomes" id="UP000030746"/>
    </source>
</evidence>
<dbReference type="GeneID" id="20237555"/>